<evidence type="ECO:0000313" key="6">
    <source>
        <dbReference type="Proteomes" id="UP000326202"/>
    </source>
</evidence>
<comment type="similarity">
    <text evidence="1">Belongs to the TTC38 family.</text>
</comment>
<dbReference type="SUPFAM" id="SSF48452">
    <property type="entry name" value="TPR-like"/>
    <property type="match status" value="1"/>
</dbReference>
<name>A0A5J6MGE6_9PROT</name>
<dbReference type="Gene3D" id="1.25.40.10">
    <property type="entry name" value="Tetratricopeptide repeat domain"/>
    <property type="match status" value="1"/>
</dbReference>
<evidence type="ECO:0000256" key="4">
    <source>
        <dbReference type="ARBA" id="ARBA00022803"/>
    </source>
</evidence>
<dbReference type="InterPro" id="IPR011990">
    <property type="entry name" value="TPR-like_helical_dom_sf"/>
</dbReference>
<dbReference type="InterPro" id="IPR033891">
    <property type="entry name" value="TTC38"/>
</dbReference>
<dbReference type="PANTHER" id="PTHR16263">
    <property type="entry name" value="TETRATRICOPEPTIDE REPEAT PROTEIN 38"/>
    <property type="match status" value="1"/>
</dbReference>
<evidence type="ECO:0000256" key="3">
    <source>
        <dbReference type="ARBA" id="ARBA00022737"/>
    </source>
</evidence>
<evidence type="ECO:0000256" key="2">
    <source>
        <dbReference type="ARBA" id="ARBA00019992"/>
    </source>
</evidence>
<accession>A0A5J6MGE6</accession>
<keyword evidence="4" id="KW-0802">TPR repeat</keyword>
<evidence type="ECO:0000256" key="1">
    <source>
        <dbReference type="ARBA" id="ARBA00005857"/>
    </source>
</evidence>
<sequence>MTRKDKWGNPVSHGSADAVARLERATELLACYQTDPVAELDAALAEHPDLVLGHAMRGAIMATTTDKAFEGEAAKSLLAAESLARHANDRELGHIAALRAWHQGDYEQALEQWGRVAIANPRDLPAIQFAHLGDFFLGYSSMLRDRIARVLPHWDASVPGRGYVLSMHAFGLEESGDYAQAEETARTAIALNGKDGWGVHAVAHVMEMQGRAREGAAFLQDSAEVWAPGCLFSFHNFWHQALFHMDQNDFKSALRLFDERISAGNFGQALELVDGSALLWRLSVLGQDVGYRWKDQADKWETRIEDGIYAFNDMHAMMAFVGADRREARAALIASVERVAAGNHGTNVMMTREVGLPAVKGIDAFGRGDYRAALDLMLPVRGKASRFGGSHAQRDVFSWTLTEAAIRAGDRALAETLAAERLALKPDSPLNRDWRARARDLAAPKAA</sequence>
<gene>
    <name evidence="5" type="ORF">FRZ44_17730</name>
</gene>
<proteinExistence type="inferred from homology"/>
<organism evidence="5 6">
    <name type="scientific">Hypericibacter terrae</name>
    <dbReference type="NCBI Taxonomy" id="2602015"/>
    <lineage>
        <taxon>Bacteria</taxon>
        <taxon>Pseudomonadati</taxon>
        <taxon>Pseudomonadota</taxon>
        <taxon>Alphaproteobacteria</taxon>
        <taxon>Rhodospirillales</taxon>
        <taxon>Dongiaceae</taxon>
        <taxon>Hypericibacter</taxon>
    </lineage>
</organism>
<keyword evidence="6" id="KW-1185">Reference proteome</keyword>
<protein>
    <recommendedName>
        <fullName evidence="2">Tetratricopeptide repeat protein 38</fullName>
    </recommendedName>
</protein>
<keyword evidence="3" id="KW-0677">Repeat</keyword>
<reference evidence="5 6" key="1">
    <citation type="submission" date="2019-08" db="EMBL/GenBank/DDBJ databases">
        <title>Hyperibacter terrae gen. nov., sp. nov. and Hyperibacter viscosus sp. nov., two new members in the family Rhodospirillaceae isolated from the rhizosphere of Hypericum perforatum.</title>
        <authorList>
            <person name="Noviana Z."/>
        </authorList>
    </citation>
    <scope>NUCLEOTIDE SEQUENCE [LARGE SCALE GENOMIC DNA]</scope>
    <source>
        <strain evidence="5 6">R5913</strain>
    </source>
</reference>
<dbReference type="EMBL" id="CP042906">
    <property type="protein sequence ID" value="QEX16479.1"/>
    <property type="molecule type" value="Genomic_DNA"/>
</dbReference>
<evidence type="ECO:0000313" key="5">
    <source>
        <dbReference type="EMBL" id="QEX16479.1"/>
    </source>
</evidence>
<dbReference type="OrthoDB" id="9815900at2"/>
<dbReference type="CDD" id="cd05804">
    <property type="entry name" value="StaR_like"/>
    <property type="match status" value="1"/>
</dbReference>
<dbReference type="PANTHER" id="PTHR16263:SF4">
    <property type="entry name" value="TETRATRICOPEPTIDE REPEAT PROTEIN 38"/>
    <property type="match status" value="1"/>
</dbReference>
<dbReference type="RefSeq" id="WP_151176831.1">
    <property type="nucleotide sequence ID" value="NZ_CP042906.1"/>
</dbReference>
<dbReference type="KEGG" id="htq:FRZ44_17730"/>
<dbReference type="Proteomes" id="UP000326202">
    <property type="component" value="Chromosome"/>
</dbReference>
<dbReference type="AlphaFoldDB" id="A0A5J6MGE6"/>